<dbReference type="GO" id="GO:0140359">
    <property type="term" value="F:ABC-type transporter activity"/>
    <property type="evidence" value="ECO:0007669"/>
    <property type="project" value="InterPro"/>
</dbReference>
<evidence type="ECO:0000256" key="3">
    <source>
        <dbReference type="ARBA" id="ARBA00022448"/>
    </source>
</evidence>
<comment type="similarity">
    <text evidence="2">Belongs to the ABC-2 integral membrane protein family.</text>
</comment>
<gene>
    <name evidence="10" type="ORF">SAMN05660742_11985</name>
</gene>
<evidence type="ECO:0000256" key="7">
    <source>
        <dbReference type="ARBA" id="ARBA00023136"/>
    </source>
</evidence>
<keyword evidence="11" id="KW-1185">Reference proteome</keyword>
<feature type="transmembrane region" description="Helical" evidence="8">
    <location>
        <begin position="289"/>
        <end position="311"/>
    </location>
</feature>
<dbReference type="PROSITE" id="PS51012">
    <property type="entry name" value="ABC_TM2"/>
    <property type="match status" value="1"/>
</dbReference>
<dbReference type="InterPro" id="IPR013525">
    <property type="entry name" value="ABC2_TM"/>
</dbReference>
<dbReference type="RefSeq" id="WP_091834253.1">
    <property type="nucleotide sequence ID" value="NZ_FNZK01000019.1"/>
</dbReference>
<feature type="transmembrane region" description="Helical" evidence="8">
    <location>
        <begin position="225"/>
        <end position="248"/>
    </location>
</feature>
<evidence type="ECO:0000256" key="2">
    <source>
        <dbReference type="ARBA" id="ARBA00007783"/>
    </source>
</evidence>
<evidence type="ECO:0000256" key="6">
    <source>
        <dbReference type="ARBA" id="ARBA00022989"/>
    </source>
</evidence>
<evidence type="ECO:0000256" key="1">
    <source>
        <dbReference type="ARBA" id="ARBA00004651"/>
    </source>
</evidence>
<dbReference type="PANTHER" id="PTHR30294:SF29">
    <property type="entry name" value="MULTIDRUG ABC TRANSPORTER PERMEASE YBHS-RELATED"/>
    <property type="match status" value="1"/>
</dbReference>
<dbReference type="Gene3D" id="3.40.1710.10">
    <property type="entry name" value="abc type-2 transporter like domain"/>
    <property type="match status" value="1"/>
</dbReference>
<dbReference type="Pfam" id="PF12698">
    <property type="entry name" value="ABC2_membrane_3"/>
    <property type="match status" value="1"/>
</dbReference>
<evidence type="ECO:0000313" key="11">
    <source>
        <dbReference type="Proteomes" id="UP000199662"/>
    </source>
</evidence>
<feature type="transmembrane region" description="Helical" evidence="8">
    <location>
        <begin position="260"/>
        <end position="282"/>
    </location>
</feature>
<dbReference type="STRING" id="84035.SAMN05660742_11985"/>
<feature type="transmembrane region" description="Helical" evidence="8">
    <location>
        <begin position="349"/>
        <end position="368"/>
    </location>
</feature>
<dbReference type="GO" id="GO:0005886">
    <property type="term" value="C:plasma membrane"/>
    <property type="evidence" value="ECO:0007669"/>
    <property type="project" value="UniProtKB-SubCell"/>
</dbReference>
<comment type="subcellular location">
    <subcellularLocation>
        <location evidence="1">Cell membrane</location>
        <topology evidence="1">Multi-pass membrane protein</topology>
    </subcellularLocation>
</comment>
<dbReference type="Proteomes" id="UP000199662">
    <property type="component" value="Unassembled WGS sequence"/>
</dbReference>
<evidence type="ECO:0000256" key="8">
    <source>
        <dbReference type="SAM" id="Phobius"/>
    </source>
</evidence>
<dbReference type="InterPro" id="IPR047817">
    <property type="entry name" value="ABC2_TM_bact-type"/>
</dbReference>
<dbReference type="InterPro" id="IPR051449">
    <property type="entry name" value="ABC-2_transporter_component"/>
</dbReference>
<reference evidence="10 11" key="1">
    <citation type="submission" date="2016-10" db="EMBL/GenBank/DDBJ databases">
        <authorList>
            <person name="de Groot N.N."/>
        </authorList>
    </citation>
    <scope>NUCLEOTIDE SEQUENCE [LARGE SCALE GENOMIC DNA]</scope>
    <source>
        <strain evidence="10 11">DSM 2179</strain>
    </source>
</reference>
<evidence type="ECO:0000259" key="9">
    <source>
        <dbReference type="PROSITE" id="PS51012"/>
    </source>
</evidence>
<keyword evidence="7 8" id="KW-0472">Membrane</keyword>
<feature type="domain" description="ABC transmembrane type-2" evidence="9">
    <location>
        <begin position="123"/>
        <end position="374"/>
    </location>
</feature>
<feature type="transmembrane region" description="Helical" evidence="8">
    <location>
        <begin position="31"/>
        <end position="49"/>
    </location>
</feature>
<evidence type="ECO:0000256" key="5">
    <source>
        <dbReference type="ARBA" id="ARBA00022692"/>
    </source>
</evidence>
<dbReference type="EMBL" id="FNZK01000019">
    <property type="protein sequence ID" value="SEJ84821.1"/>
    <property type="molecule type" value="Genomic_DNA"/>
</dbReference>
<keyword evidence="4" id="KW-1003">Cell membrane</keyword>
<dbReference type="PANTHER" id="PTHR30294">
    <property type="entry name" value="MEMBRANE COMPONENT OF ABC TRANSPORTER YHHJ-RELATED"/>
    <property type="match status" value="1"/>
</dbReference>
<proteinExistence type="inferred from homology"/>
<keyword evidence="3" id="KW-0813">Transport</keyword>
<evidence type="ECO:0000256" key="4">
    <source>
        <dbReference type="ARBA" id="ARBA00022475"/>
    </source>
</evidence>
<dbReference type="AlphaFoldDB" id="A0A1H7C543"/>
<organism evidence="10 11">
    <name type="scientific">Propionispira arboris</name>
    <dbReference type="NCBI Taxonomy" id="84035"/>
    <lineage>
        <taxon>Bacteria</taxon>
        <taxon>Bacillati</taxon>
        <taxon>Bacillota</taxon>
        <taxon>Negativicutes</taxon>
        <taxon>Selenomonadales</taxon>
        <taxon>Selenomonadaceae</taxon>
        <taxon>Propionispira</taxon>
    </lineage>
</organism>
<keyword evidence="5 8" id="KW-0812">Transmembrane</keyword>
<sequence length="376" mass="42131">MIDKVADGFCRRLKALIYKEFLQICRDSSSILIGAILPVVLILLIGYGISLDVKKVPMAVVMEDTSPTAQHALDFLNGSEYFSPWYVYSMNEAKQLLKKREVDAILQVPPDFSEKLQKRQSSLQLILYGVDSTTAMAVQSYIEGSVRQKNIALSKSVFPQKGRVVIENRMWFNDANTSTWYFVPGLMMLIMTIVGVFLTALVMAREWERGTLESLFVTPVKLLELLLAKIIPYFCIAMLGFGLCLFTAKFLYEVPIHGSIWIIIFASVLYLFTALGLGLVISAITKSQFLACQVSLIVSFLPALMLTGFLYDLRCVPEWIARIGGVLPSTYYLDLLKSLFLAGNNWTMIIKNCGVLTLYAIFFLGIALKVTKKKVG</sequence>
<keyword evidence="6 8" id="KW-1133">Transmembrane helix</keyword>
<accession>A0A1H7C543</accession>
<feature type="transmembrane region" description="Helical" evidence="8">
    <location>
        <begin position="180"/>
        <end position="204"/>
    </location>
</feature>
<name>A0A1H7C543_9FIRM</name>
<protein>
    <submittedName>
        <fullName evidence="10">ABC-2 type transport system permease protein</fullName>
    </submittedName>
</protein>
<evidence type="ECO:0000313" key="10">
    <source>
        <dbReference type="EMBL" id="SEJ84821.1"/>
    </source>
</evidence>